<dbReference type="InterPro" id="IPR001633">
    <property type="entry name" value="EAL_dom"/>
</dbReference>
<feature type="domain" description="GGDEF" evidence="8">
    <location>
        <begin position="403"/>
        <end position="536"/>
    </location>
</feature>
<dbReference type="SMART" id="SM00052">
    <property type="entry name" value="EAL"/>
    <property type="match status" value="1"/>
</dbReference>
<evidence type="ECO:0000313" key="9">
    <source>
        <dbReference type="EMBL" id="MBB6520673.1"/>
    </source>
</evidence>
<dbReference type="InParanoid" id="A0A7X0JS74"/>
<dbReference type="InterPro" id="IPR035919">
    <property type="entry name" value="EAL_sf"/>
</dbReference>
<dbReference type="EMBL" id="JACHHT010000001">
    <property type="protein sequence ID" value="MBB6520673.1"/>
    <property type="molecule type" value="Genomic_DNA"/>
</dbReference>
<evidence type="ECO:0000256" key="5">
    <source>
        <dbReference type="SAM" id="Coils"/>
    </source>
</evidence>
<comment type="catalytic activity">
    <reaction evidence="4">
        <text>3',3'-c-di-GMP + H2O = 5'-phosphoguanylyl(3'-&gt;5')guanosine + H(+)</text>
        <dbReference type="Rhea" id="RHEA:24902"/>
        <dbReference type="ChEBI" id="CHEBI:15377"/>
        <dbReference type="ChEBI" id="CHEBI:15378"/>
        <dbReference type="ChEBI" id="CHEBI:58754"/>
        <dbReference type="ChEBI" id="CHEBI:58805"/>
        <dbReference type="EC" id="3.1.4.52"/>
    </reaction>
    <physiologicalReaction direction="left-to-right" evidence="4">
        <dbReference type="Rhea" id="RHEA:24903"/>
    </physiologicalReaction>
</comment>
<dbReference type="Pfam" id="PF00563">
    <property type="entry name" value="EAL"/>
    <property type="match status" value="1"/>
</dbReference>
<evidence type="ECO:0000259" key="8">
    <source>
        <dbReference type="PROSITE" id="PS50887"/>
    </source>
</evidence>
<dbReference type="CDD" id="cd01948">
    <property type="entry name" value="EAL"/>
    <property type="match status" value="1"/>
</dbReference>
<dbReference type="InterPro" id="IPR000160">
    <property type="entry name" value="GGDEF_dom"/>
</dbReference>
<reference evidence="9 10" key="1">
    <citation type="submission" date="2020-08" db="EMBL/GenBank/DDBJ databases">
        <title>Genomic Encyclopedia of Type Strains, Phase IV (KMG-IV): sequencing the most valuable type-strain genomes for metagenomic binning, comparative biology and taxonomic classification.</title>
        <authorList>
            <person name="Goeker M."/>
        </authorList>
    </citation>
    <scope>NUCLEOTIDE SEQUENCE [LARGE SCALE GENOMIC DNA]</scope>
    <source>
        <strain evidence="9 10">DSM 22368</strain>
    </source>
</reference>
<evidence type="ECO:0000256" key="2">
    <source>
        <dbReference type="ARBA" id="ARBA00012282"/>
    </source>
</evidence>
<keyword evidence="5" id="KW-0175">Coiled coil</keyword>
<dbReference type="EC" id="3.1.4.52" evidence="2"/>
<dbReference type="Proteomes" id="UP000528457">
    <property type="component" value="Unassembled WGS sequence"/>
</dbReference>
<dbReference type="SUPFAM" id="SSF55073">
    <property type="entry name" value="Nucleotide cyclase"/>
    <property type="match status" value="1"/>
</dbReference>
<dbReference type="NCBIfam" id="TIGR00254">
    <property type="entry name" value="GGDEF"/>
    <property type="match status" value="1"/>
</dbReference>
<keyword evidence="3" id="KW-0973">c-di-GMP</keyword>
<protein>
    <recommendedName>
        <fullName evidence="2">cyclic-guanylate-specific phosphodiesterase</fullName>
        <ecNumber evidence="2">3.1.4.52</ecNumber>
    </recommendedName>
</protein>
<comment type="cofactor">
    <cofactor evidence="1">
        <name>Mg(2+)</name>
        <dbReference type="ChEBI" id="CHEBI:18420"/>
    </cofactor>
</comment>
<dbReference type="Pfam" id="PF00990">
    <property type="entry name" value="GGDEF"/>
    <property type="match status" value="1"/>
</dbReference>
<dbReference type="PANTHER" id="PTHR44757">
    <property type="entry name" value="DIGUANYLATE CYCLASE DGCP"/>
    <property type="match status" value="1"/>
</dbReference>
<dbReference type="RefSeq" id="WP_166850563.1">
    <property type="nucleotide sequence ID" value="NZ_JAAONY010000001.1"/>
</dbReference>
<dbReference type="InterPro" id="IPR029787">
    <property type="entry name" value="Nucleotide_cyclase"/>
</dbReference>
<name>A0A7X0JS74_9GAMM</name>
<feature type="transmembrane region" description="Helical" evidence="6">
    <location>
        <begin position="284"/>
        <end position="304"/>
    </location>
</feature>
<evidence type="ECO:0000256" key="3">
    <source>
        <dbReference type="ARBA" id="ARBA00022636"/>
    </source>
</evidence>
<dbReference type="SUPFAM" id="SSF141868">
    <property type="entry name" value="EAL domain-like"/>
    <property type="match status" value="1"/>
</dbReference>
<feature type="coiled-coil region" evidence="5">
    <location>
        <begin position="341"/>
        <end position="375"/>
    </location>
</feature>
<accession>A0A7X0JS74</accession>
<keyword evidence="6" id="KW-0812">Transmembrane</keyword>
<keyword evidence="6" id="KW-1133">Transmembrane helix</keyword>
<keyword evidence="10" id="KW-1185">Reference proteome</keyword>
<evidence type="ECO:0000256" key="6">
    <source>
        <dbReference type="SAM" id="Phobius"/>
    </source>
</evidence>
<dbReference type="InterPro" id="IPR052155">
    <property type="entry name" value="Biofilm_reg_signaling"/>
</dbReference>
<gene>
    <name evidence="9" type="ORF">HNR48_000951</name>
</gene>
<dbReference type="GO" id="GO:0071732">
    <property type="term" value="P:cellular response to nitric oxide"/>
    <property type="evidence" value="ECO:0007669"/>
    <property type="project" value="UniProtKB-ARBA"/>
</dbReference>
<dbReference type="InterPro" id="IPR029150">
    <property type="entry name" value="dCache_3"/>
</dbReference>
<dbReference type="SMART" id="SM00267">
    <property type="entry name" value="GGDEF"/>
    <property type="match status" value="1"/>
</dbReference>
<evidence type="ECO:0000259" key="7">
    <source>
        <dbReference type="PROSITE" id="PS50883"/>
    </source>
</evidence>
<keyword evidence="6" id="KW-0472">Membrane</keyword>
<dbReference type="FunFam" id="3.20.20.450:FF:000001">
    <property type="entry name" value="Cyclic di-GMP phosphodiesterase yahA"/>
    <property type="match status" value="1"/>
</dbReference>
<evidence type="ECO:0000313" key="10">
    <source>
        <dbReference type="Proteomes" id="UP000528457"/>
    </source>
</evidence>
<comment type="caution">
    <text evidence="9">The sequence shown here is derived from an EMBL/GenBank/DDBJ whole genome shotgun (WGS) entry which is preliminary data.</text>
</comment>
<proteinExistence type="predicted"/>
<dbReference type="GO" id="GO:0071111">
    <property type="term" value="F:cyclic-guanylate-specific phosphodiesterase activity"/>
    <property type="evidence" value="ECO:0007669"/>
    <property type="project" value="UniProtKB-EC"/>
</dbReference>
<dbReference type="InterPro" id="IPR043128">
    <property type="entry name" value="Rev_trsase/Diguanyl_cyclase"/>
</dbReference>
<dbReference type="CDD" id="cd01949">
    <property type="entry name" value="GGDEF"/>
    <property type="match status" value="1"/>
</dbReference>
<sequence>MFISLRWKATLAVSLLLAFLCAVFFYFIDQRASKTNASERTEMHQQHVGLLTGLIEQSEHHLQQVASGIPEALRYPQNSSLKQVIDRYWLYLQADWGIEGISLYDSSGTMLNSWGSSPRMPASVLRETIAGVNQSGSKISCQERCSQSMLMPIKGSDGHQLIQIDVELSQLLDDFRRVTKTDIGIISRRPNIENPDIPNWTQSVLHLTQRRKNLPHIIRLSHQSSFTDSIGTNQTLESDNRAYDISIFGMPQFMDARLSVVILSDISKSVQAAREAEEQSLSQILLPLLTGCIVLFMMMLMPLNRMIKQTRIMRTLIKGDYELASSLIKRQKPRRFFSDEVDQLLEAESELSTQLDQLQMQLQESTDELKNLAMFDNLTGLANRYCFLKEIKLRQRRFKRNKTGFALLFLDLDNFKRINDSLGHSAGDKLLGIVSNRLKSCVRAADVVGRLGGDEFCILIDKVSDPIETRSLAGHILSTLIMPIHIAGTEINISASIGIVVAPNDGITTEELLQNADLAMYQAKAMGRNKYCAFSKELTLRAARQLSLENELRNALANQEFELYFQPQVHINSSEICGMETLIRWQHPSKGLQYPDQFIDTLEETGLIVPVGEWILKESCRLVSSWLKAGLPPIKVAVNISARQFTDPGFLRSVEKTLAATGLPTEYLELEITESMVMGNIDESFELLQKLRELGVTLSIDDFGTGYSSLSYLKSLPVDILKVDRSFVMDIPNSQSDMEITAAIIAMAHKLQLKVVAEGIENPEQHDFLNQNNCDYGQGYLFAKPLTQKELIEVLNKQRLEQENNSLTVPA</sequence>
<dbReference type="PROSITE" id="PS50883">
    <property type="entry name" value="EAL"/>
    <property type="match status" value="1"/>
</dbReference>
<dbReference type="AlphaFoldDB" id="A0A7X0JS74"/>
<organism evidence="9 10">
    <name type="scientific">Pseudoteredinibacter isoporae</name>
    <dbReference type="NCBI Taxonomy" id="570281"/>
    <lineage>
        <taxon>Bacteria</taxon>
        <taxon>Pseudomonadati</taxon>
        <taxon>Pseudomonadota</taxon>
        <taxon>Gammaproteobacteria</taxon>
        <taxon>Cellvibrionales</taxon>
        <taxon>Cellvibrionaceae</taxon>
        <taxon>Pseudoteredinibacter</taxon>
    </lineage>
</organism>
<dbReference type="Gene3D" id="3.20.20.450">
    <property type="entry name" value="EAL domain"/>
    <property type="match status" value="1"/>
</dbReference>
<dbReference type="Gene3D" id="3.30.70.270">
    <property type="match status" value="1"/>
</dbReference>
<evidence type="ECO:0000256" key="1">
    <source>
        <dbReference type="ARBA" id="ARBA00001946"/>
    </source>
</evidence>
<feature type="domain" description="EAL" evidence="7">
    <location>
        <begin position="545"/>
        <end position="799"/>
    </location>
</feature>
<dbReference type="PANTHER" id="PTHR44757:SF2">
    <property type="entry name" value="BIOFILM ARCHITECTURE MAINTENANCE PROTEIN MBAA"/>
    <property type="match status" value="1"/>
</dbReference>
<dbReference type="Pfam" id="PF14827">
    <property type="entry name" value="dCache_3"/>
    <property type="match status" value="1"/>
</dbReference>
<dbReference type="PROSITE" id="PS50887">
    <property type="entry name" value="GGDEF"/>
    <property type="match status" value="1"/>
</dbReference>
<dbReference type="FunFam" id="3.30.70.270:FF:000001">
    <property type="entry name" value="Diguanylate cyclase domain protein"/>
    <property type="match status" value="1"/>
</dbReference>
<evidence type="ECO:0000256" key="4">
    <source>
        <dbReference type="ARBA" id="ARBA00051114"/>
    </source>
</evidence>